<accession>A0A6B8M4C0</accession>
<dbReference type="InterPro" id="IPR018733">
    <property type="entry name" value="DUF2274"/>
</dbReference>
<dbReference type="Pfam" id="PF10038">
    <property type="entry name" value="DUF2274"/>
    <property type="match status" value="1"/>
</dbReference>
<keyword evidence="3" id="KW-1185">Reference proteome</keyword>
<proteinExistence type="predicted"/>
<organism evidence="2 3">
    <name type="scientific">Methylocystis parvus</name>
    <dbReference type="NCBI Taxonomy" id="134"/>
    <lineage>
        <taxon>Bacteria</taxon>
        <taxon>Pseudomonadati</taxon>
        <taxon>Pseudomonadota</taxon>
        <taxon>Alphaproteobacteria</taxon>
        <taxon>Hyphomicrobiales</taxon>
        <taxon>Methylocystaceae</taxon>
        <taxon>Methylocystis</taxon>
    </lineage>
</organism>
<dbReference type="Proteomes" id="UP000422569">
    <property type="component" value="Plasmid unnamed1"/>
</dbReference>
<protein>
    <submittedName>
        <fullName evidence="2">DUF2274 domain-containing protein</fullName>
    </submittedName>
</protein>
<feature type="region of interest" description="Disordered" evidence="1">
    <location>
        <begin position="69"/>
        <end position="89"/>
    </location>
</feature>
<dbReference type="AlphaFoldDB" id="A0A6B8M4C0"/>
<dbReference type="KEGG" id="mpar:F7D14_19875"/>
<geneLocation type="plasmid" evidence="2">
    <name>unnamed1</name>
</geneLocation>
<name>A0A6B8M4C0_9HYPH</name>
<keyword evidence="2" id="KW-0614">Plasmid</keyword>
<sequence>MTKLKLTSVDDEKPVRLTISLPAALHRDLAAYAEILASESGKAVEPAKLIAPMLEKFIAGDRGFAKARGSRRNATLSAGESPPTSSAPD</sequence>
<gene>
    <name evidence="2" type="ORF">F7D14_19875</name>
</gene>
<evidence type="ECO:0000313" key="2">
    <source>
        <dbReference type="EMBL" id="QGM99867.1"/>
    </source>
</evidence>
<evidence type="ECO:0000313" key="3">
    <source>
        <dbReference type="Proteomes" id="UP000422569"/>
    </source>
</evidence>
<feature type="compositionally biased region" description="Polar residues" evidence="1">
    <location>
        <begin position="72"/>
        <end position="89"/>
    </location>
</feature>
<evidence type="ECO:0000256" key="1">
    <source>
        <dbReference type="SAM" id="MobiDB-lite"/>
    </source>
</evidence>
<dbReference type="RefSeq" id="WP_154420382.1">
    <property type="nucleotide sequence ID" value="NZ_CP044332.1"/>
</dbReference>
<reference evidence="2 3" key="1">
    <citation type="submission" date="2019-09" db="EMBL/GenBank/DDBJ databases">
        <title>Isolation and complete genome sequencing of Methylocystis species.</title>
        <authorList>
            <person name="Rumah B.L."/>
            <person name="Stead C.E."/>
            <person name="Stevens B.C."/>
            <person name="Minton N.P."/>
            <person name="Grosse-Honebrink A."/>
            <person name="Zhang Y."/>
        </authorList>
    </citation>
    <scope>NUCLEOTIDE SEQUENCE [LARGE SCALE GENOMIC DNA]</scope>
    <source>
        <strain evidence="2 3">BRCS2</strain>
        <plasmid evidence="2 3">unnamed1</plasmid>
    </source>
</reference>
<dbReference type="EMBL" id="CP044332">
    <property type="protein sequence ID" value="QGM99867.1"/>
    <property type="molecule type" value="Genomic_DNA"/>
</dbReference>